<dbReference type="PANTHER" id="PTHR32178">
    <property type="entry name" value="FAM187"/>
    <property type="match status" value="1"/>
</dbReference>
<dbReference type="Gene3D" id="2.60.40.10">
    <property type="entry name" value="Immunoglobulins"/>
    <property type="match status" value="1"/>
</dbReference>
<keyword evidence="6 8" id="KW-0472">Membrane</keyword>
<dbReference type="RefSeq" id="XP_026746735.1">
    <property type="nucleotide sequence ID" value="XM_026890934.1"/>
</dbReference>
<keyword evidence="3 8" id="KW-0812">Transmembrane</keyword>
<proteinExistence type="inferred from homology"/>
<dbReference type="PROSITE" id="PS50835">
    <property type="entry name" value="IG_LIKE"/>
    <property type="match status" value="1"/>
</dbReference>
<dbReference type="KEGG" id="tnl:113508000"/>
<dbReference type="KEGG" id="tnl:113508458"/>
<keyword evidence="7" id="KW-0325">Glycoprotein</keyword>
<keyword evidence="5 8" id="KW-1133">Transmembrane helix</keyword>
<evidence type="ECO:0000313" key="11">
    <source>
        <dbReference type="RefSeq" id="XP_026746735.1"/>
    </source>
</evidence>
<dbReference type="PANTHER" id="PTHR32178:SF6">
    <property type="entry name" value="IG-LIKE DOMAIN-CONTAINING PROTEIN"/>
    <property type="match status" value="1"/>
</dbReference>
<reference evidence="11 12" key="1">
    <citation type="submission" date="2025-04" db="UniProtKB">
        <authorList>
            <consortium name="RefSeq"/>
        </authorList>
    </citation>
    <scope>IDENTIFICATION</scope>
</reference>
<dbReference type="SMART" id="SM00408">
    <property type="entry name" value="IGc2"/>
    <property type="match status" value="1"/>
</dbReference>
<dbReference type="InterPro" id="IPR039311">
    <property type="entry name" value="FAM187A/B"/>
</dbReference>
<keyword evidence="4" id="KW-0732">Signal</keyword>
<evidence type="ECO:0000313" key="10">
    <source>
        <dbReference type="Proteomes" id="UP000322000"/>
    </source>
</evidence>
<dbReference type="AlphaFoldDB" id="A0A7E5X4I0"/>
<dbReference type="InterPro" id="IPR013151">
    <property type="entry name" value="Immunoglobulin_dom"/>
</dbReference>
<evidence type="ECO:0000256" key="1">
    <source>
        <dbReference type="ARBA" id="ARBA00004479"/>
    </source>
</evidence>
<comment type="similarity">
    <text evidence="2">Belongs to the FAM187 family.</text>
</comment>
<evidence type="ECO:0000256" key="6">
    <source>
        <dbReference type="ARBA" id="ARBA00023136"/>
    </source>
</evidence>
<evidence type="ECO:0000256" key="3">
    <source>
        <dbReference type="ARBA" id="ARBA00022692"/>
    </source>
</evidence>
<dbReference type="RefSeq" id="XP_026747327.1">
    <property type="nucleotide sequence ID" value="XM_026891526.1"/>
</dbReference>
<evidence type="ECO:0000256" key="5">
    <source>
        <dbReference type="ARBA" id="ARBA00022989"/>
    </source>
</evidence>
<name>A0A7E5X4I0_TRINI</name>
<evidence type="ECO:0000313" key="13">
    <source>
        <dbReference type="RefSeq" id="XP_026747327.1"/>
    </source>
</evidence>
<evidence type="ECO:0000256" key="2">
    <source>
        <dbReference type="ARBA" id="ARBA00008727"/>
    </source>
</evidence>
<organism evidence="10 13">
    <name type="scientific">Trichoplusia ni</name>
    <name type="common">Cabbage looper</name>
    <dbReference type="NCBI Taxonomy" id="7111"/>
    <lineage>
        <taxon>Eukaryota</taxon>
        <taxon>Metazoa</taxon>
        <taxon>Ecdysozoa</taxon>
        <taxon>Arthropoda</taxon>
        <taxon>Hexapoda</taxon>
        <taxon>Insecta</taxon>
        <taxon>Pterygota</taxon>
        <taxon>Neoptera</taxon>
        <taxon>Endopterygota</taxon>
        <taxon>Lepidoptera</taxon>
        <taxon>Glossata</taxon>
        <taxon>Ditrysia</taxon>
        <taxon>Noctuoidea</taxon>
        <taxon>Noctuidae</taxon>
        <taxon>Plusiinae</taxon>
        <taxon>Trichoplusia</taxon>
    </lineage>
</organism>
<comment type="subcellular location">
    <subcellularLocation>
        <location evidence="1">Membrane</location>
        <topology evidence="1">Single-pass type I membrane protein</topology>
    </subcellularLocation>
</comment>
<protein>
    <submittedName>
        <fullName evidence="11 12">Uncharacterized protein LOC113508000</fullName>
    </submittedName>
    <submittedName>
        <fullName evidence="13">Uncharacterized protein LOC113508458</fullName>
    </submittedName>
</protein>
<evidence type="ECO:0000256" key="4">
    <source>
        <dbReference type="ARBA" id="ARBA00022729"/>
    </source>
</evidence>
<dbReference type="InterPro" id="IPR003598">
    <property type="entry name" value="Ig_sub2"/>
</dbReference>
<dbReference type="OrthoDB" id="9988013at2759"/>
<evidence type="ECO:0000256" key="8">
    <source>
        <dbReference type="SAM" id="Phobius"/>
    </source>
</evidence>
<gene>
    <name evidence="13" type="primary">LOC113508458</name>
    <name evidence="11 12" type="synonym">LOC113508000</name>
</gene>
<dbReference type="Pfam" id="PF00047">
    <property type="entry name" value="ig"/>
    <property type="match status" value="1"/>
</dbReference>
<dbReference type="InterPro" id="IPR007110">
    <property type="entry name" value="Ig-like_dom"/>
</dbReference>
<dbReference type="SMART" id="SM00409">
    <property type="entry name" value="IG"/>
    <property type="match status" value="1"/>
</dbReference>
<sequence>MFYMVPLYTCGVTFGVINASKLRTGTLNQWLDYKRTYIDPINKRFKVAEDEPLKSLRLNFNLNFKIITVWENWGECTEIDHQKGIRRKLGRCRLRASVKDNTQEMVPKRSKAVRNALSYLTDGFDIPCRSLRLNKTVPKISKIVRDIPDYQAEEMCFVAKKMAKHKPNKYKLKSMKQVPENSHVTLSCTEVIPNSDLKWFKEEKLLNSLFRKSTCKSEEEPHISVDTNHSLHILHISKKEEGNYSCLLNGKTVQEFEVKVLSKATLLNQEFIRYSIYLGFVLSLTMTCYCAGVCVAWHRKSSFADPLNLHKKENYGQSASQCEQRKLLEWN</sequence>
<dbReference type="RefSeq" id="XP_026746736.1">
    <property type="nucleotide sequence ID" value="XM_026890935.1"/>
</dbReference>
<accession>A0A7E5X4I0</accession>
<dbReference type="GO" id="GO:0016020">
    <property type="term" value="C:membrane"/>
    <property type="evidence" value="ECO:0007669"/>
    <property type="project" value="UniProtKB-SubCell"/>
</dbReference>
<dbReference type="GeneID" id="113508458"/>
<dbReference type="InterPro" id="IPR013783">
    <property type="entry name" value="Ig-like_fold"/>
</dbReference>
<dbReference type="InterPro" id="IPR036179">
    <property type="entry name" value="Ig-like_dom_sf"/>
</dbReference>
<keyword evidence="10" id="KW-1185">Reference proteome</keyword>
<feature type="domain" description="Ig-like" evidence="9">
    <location>
        <begin position="167"/>
        <end position="262"/>
    </location>
</feature>
<dbReference type="SUPFAM" id="SSF48726">
    <property type="entry name" value="Immunoglobulin"/>
    <property type="match status" value="1"/>
</dbReference>
<evidence type="ECO:0000313" key="12">
    <source>
        <dbReference type="RefSeq" id="XP_026746736.1"/>
    </source>
</evidence>
<dbReference type="Proteomes" id="UP000322000">
    <property type="component" value="Chromosome 2"/>
</dbReference>
<evidence type="ECO:0000259" key="9">
    <source>
        <dbReference type="PROSITE" id="PS50835"/>
    </source>
</evidence>
<evidence type="ECO:0000256" key="7">
    <source>
        <dbReference type="ARBA" id="ARBA00023180"/>
    </source>
</evidence>
<dbReference type="InterPro" id="IPR003599">
    <property type="entry name" value="Ig_sub"/>
</dbReference>
<feature type="transmembrane region" description="Helical" evidence="8">
    <location>
        <begin position="274"/>
        <end position="297"/>
    </location>
</feature>